<dbReference type="EMBL" id="BAAATM010000030">
    <property type="protein sequence ID" value="GAA2561701.1"/>
    <property type="molecule type" value="Genomic_DNA"/>
</dbReference>
<dbReference type="Proteomes" id="UP001501095">
    <property type="component" value="Unassembled WGS sequence"/>
</dbReference>
<keyword evidence="3" id="KW-1185">Reference proteome</keyword>
<evidence type="ECO:0000313" key="3">
    <source>
        <dbReference type="Proteomes" id="UP001501095"/>
    </source>
</evidence>
<dbReference type="Gene3D" id="3.30.530.20">
    <property type="match status" value="1"/>
</dbReference>
<reference evidence="3" key="1">
    <citation type="journal article" date="2019" name="Int. J. Syst. Evol. Microbiol.">
        <title>The Global Catalogue of Microorganisms (GCM) 10K type strain sequencing project: providing services to taxonomists for standard genome sequencing and annotation.</title>
        <authorList>
            <consortium name="The Broad Institute Genomics Platform"/>
            <consortium name="The Broad Institute Genome Sequencing Center for Infectious Disease"/>
            <person name="Wu L."/>
            <person name="Ma J."/>
        </authorList>
    </citation>
    <scope>NUCLEOTIDE SEQUENCE [LARGE SCALE GENOMIC DNA]</scope>
    <source>
        <strain evidence="3">JCM 6924</strain>
    </source>
</reference>
<evidence type="ECO:0000313" key="2">
    <source>
        <dbReference type="EMBL" id="GAA2561701.1"/>
    </source>
</evidence>
<gene>
    <name evidence="2" type="ORF">GCM10010423_75560</name>
</gene>
<accession>A0ABP6BEZ1</accession>
<name>A0ABP6BEZ1_9ACTN</name>
<protein>
    <submittedName>
        <fullName evidence="2">Uncharacterized protein</fullName>
    </submittedName>
</protein>
<sequence length="83" mass="8898">MSSPLPEVKGAAAAASTDRRRLVIGRDVPGRPEPAAMTMELHPEDGDRARIVLHRACDTAEERDMAEEGSAMLLDGPTAFVAR</sequence>
<dbReference type="RefSeq" id="WP_344544723.1">
    <property type="nucleotide sequence ID" value="NZ_BAAATM010000030.1"/>
</dbReference>
<feature type="region of interest" description="Disordered" evidence="1">
    <location>
        <begin position="62"/>
        <end position="83"/>
    </location>
</feature>
<comment type="caution">
    <text evidence="2">The sequence shown here is derived from an EMBL/GenBank/DDBJ whole genome shotgun (WGS) entry which is preliminary data.</text>
</comment>
<organism evidence="2 3">
    <name type="scientific">Streptomyces levis</name>
    <dbReference type="NCBI Taxonomy" id="285566"/>
    <lineage>
        <taxon>Bacteria</taxon>
        <taxon>Bacillati</taxon>
        <taxon>Actinomycetota</taxon>
        <taxon>Actinomycetes</taxon>
        <taxon>Kitasatosporales</taxon>
        <taxon>Streptomycetaceae</taxon>
        <taxon>Streptomyces</taxon>
    </lineage>
</organism>
<evidence type="ECO:0000256" key="1">
    <source>
        <dbReference type="SAM" id="MobiDB-lite"/>
    </source>
</evidence>
<proteinExistence type="predicted"/>
<dbReference type="InterPro" id="IPR023393">
    <property type="entry name" value="START-like_dom_sf"/>
</dbReference>